<dbReference type="Proteomes" id="UP000887580">
    <property type="component" value="Unplaced"/>
</dbReference>
<sequence>MVFIILESFFTGFLALTLLEEIQSLSPSIAVHEDGLMSASLQIVEPLHVEQKSNNRCSSSSLLRPTRPERRVSDNTYFRSPNYYAEPYYQSIGHPRRGNHQTYDRNVRVVTIAQNGVKSPRITCPPEYAGMRESIA</sequence>
<reference evidence="2" key="1">
    <citation type="submission" date="2022-11" db="UniProtKB">
        <authorList>
            <consortium name="WormBaseParasite"/>
        </authorList>
    </citation>
    <scope>IDENTIFICATION</scope>
</reference>
<evidence type="ECO:0000313" key="2">
    <source>
        <dbReference type="WBParaSite" id="PS1159_v2.g6943.t1"/>
    </source>
</evidence>
<accession>A0AC35GNI5</accession>
<proteinExistence type="predicted"/>
<name>A0AC35GNI5_9BILA</name>
<evidence type="ECO:0000313" key="1">
    <source>
        <dbReference type="Proteomes" id="UP000887580"/>
    </source>
</evidence>
<protein>
    <submittedName>
        <fullName evidence="2">Uncharacterized protein</fullName>
    </submittedName>
</protein>
<organism evidence="1 2">
    <name type="scientific">Panagrolaimus sp. PS1159</name>
    <dbReference type="NCBI Taxonomy" id="55785"/>
    <lineage>
        <taxon>Eukaryota</taxon>
        <taxon>Metazoa</taxon>
        <taxon>Ecdysozoa</taxon>
        <taxon>Nematoda</taxon>
        <taxon>Chromadorea</taxon>
        <taxon>Rhabditida</taxon>
        <taxon>Tylenchina</taxon>
        <taxon>Panagrolaimomorpha</taxon>
        <taxon>Panagrolaimoidea</taxon>
        <taxon>Panagrolaimidae</taxon>
        <taxon>Panagrolaimus</taxon>
    </lineage>
</organism>
<dbReference type="WBParaSite" id="PS1159_v2.g6943.t1">
    <property type="protein sequence ID" value="PS1159_v2.g6943.t1"/>
    <property type="gene ID" value="PS1159_v2.g6943"/>
</dbReference>